<dbReference type="AlphaFoldDB" id="A0A1M5ZE23"/>
<evidence type="ECO:0000313" key="3">
    <source>
        <dbReference type="Proteomes" id="UP000184241"/>
    </source>
</evidence>
<keyword evidence="1" id="KW-1133">Transmembrane helix</keyword>
<evidence type="ECO:0000256" key="1">
    <source>
        <dbReference type="SAM" id="Phobius"/>
    </source>
</evidence>
<proteinExistence type="predicted"/>
<feature type="transmembrane region" description="Helical" evidence="1">
    <location>
        <begin position="193"/>
        <end position="214"/>
    </location>
</feature>
<gene>
    <name evidence="2" type="ORF">SAMN02745941_02848</name>
</gene>
<evidence type="ECO:0000313" key="2">
    <source>
        <dbReference type="EMBL" id="SHI22432.1"/>
    </source>
</evidence>
<name>A0A1M5ZE23_9CLOT</name>
<keyword evidence="1" id="KW-0472">Membrane</keyword>
<accession>A0A1M5ZE23</accession>
<sequence length="222" mass="26131">MDSREILKELNSIDYSEEELKDLEHEAMKEKNRVSVELYKIKNDVILRKVTLLELEKKVKAQLSSDEEIKYKIIVLQSYLEKGVHFKMAVDFGAAPIIYLGLFVTNKRVFIFKLSHYYKLMEGDYVGVIEDLESFTDLWKQCNTIGLKFNEYDEFMFRPIGKYNTKMFLEIIRYLRSISNSEFKDYKKPKLGVFGWLLVIIFAITFFSVAVTVIKEALNKIP</sequence>
<keyword evidence="1" id="KW-0812">Transmembrane</keyword>
<dbReference type="RefSeq" id="WP_073020415.1">
    <property type="nucleotide sequence ID" value="NZ_FQXU01000008.1"/>
</dbReference>
<organism evidence="2 3">
    <name type="scientific">Clostridium intestinale DSM 6191</name>
    <dbReference type="NCBI Taxonomy" id="1121320"/>
    <lineage>
        <taxon>Bacteria</taxon>
        <taxon>Bacillati</taxon>
        <taxon>Bacillota</taxon>
        <taxon>Clostridia</taxon>
        <taxon>Eubacteriales</taxon>
        <taxon>Clostridiaceae</taxon>
        <taxon>Clostridium</taxon>
    </lineage>
</organism>
<reference evidence="2 3" key="1">
    <citation type="submission" date="2016-11" db="EMBL/GenBank/DDBJ databases">
        <authorList>
            <person name="Jaros S."/>
            <person name="Januszkiewicz K."/>
            <person name="Wedrychowicz H."/>
        </authorList>
    </citation>
    <scope>NUCLEOTIDE SEQUENCE [LARGE SCALE GENOMIC DNA]</scope>
    <source>
        <strain evidence="2 3">DSM 6191</strain>
    </source>
</reference>
<dbReference type="Proteomes" id="UP000184241">
    <property type="component" value="Unassembled WGS sequence"/>
</dbReference>
<protein>
    <submittedName>
        <fullName evidence="2">Uncharacterized protein</fullName>
    </submittedName>
</protein>
<dbReference type="EMBL" id="FQXU01000008">
    <property type="protein sequence ID" value="SHI22432.1"/>
    <property type="molecule type" value="Genomic_DNA"/>
</dbReference>